<evidence type="ECO:0000256" key="4">
    <source>
        <dbReference type="ARBA" id="ARBA00023040"/>
    </source>
</evidence>
<gene>
    <name evidence="10" type="ORF">CUNI_LOCUS20892</name>
</gene>
<keyword evidence="6" id="KW-0675">Receptor</keyword>
<comment type="caution">
    <text evidence="10">The sequence shown here is derived from an EMBL/GenBank/DDBJ whole genome shotgun (WGS) entry which is preliminary data.</text>
</comment>
<feature type="transmembrane region" description="Helical" evidence="8">
    <location>
        <begin position="85"/>
        <end position="103"/>
    </location>
</feature>
<evidence type="ECO:0000313" key="11">
    <source>
        <dbReference type="Proteomes" id="UP000678393"/>
    </source>
</evidence>
<organism evidence="10 11">
    <name type="scientific">Candidula unifasciata</name>
    <dbReference type="NCBI Taxonomy" id="100452"/>
    <lineage>
        <taxon>Eukaryota</taxon>
        <taxon>Metazoa</taxon>
        <taxon>Spiralia</taxon>
        <taxon>Lophotrochozoa</taxon>
        <taxon>Mollusca</taxon>
        <taxon>Gastropoda</taxon>
        <taxon>Heterobranchia</taxon>
        <taxon>Euthyneura</taxon>
        <taxon>Panpulmonata</taxon>
        <taxon>Eupulmonata</taxon>
        <taxon>Stylommatophora</taxon>
        <taxon>Helicina</taxon>
        <taxon>Helicoidea</taxon>
        <taxon>Geomitridae</taxon>
        <taxon>Candidula</taxon>
    </lineage>
</organism>
<keyword evidence="7" id="KW-0807">Transducer</keyword>
<feature type="transmembrane region" description="Helical" evidence="8">
    <location>
        <begin position="276"/>
        <end position="300"/>
    </location>
</feature>
<dbReference type="GO" id="GO:0005886">
    <property type="term" value="C:plasma membrane"/>
    <property type="evidence" value="ECO:0007669"/>
    <property type="project" value="TreeGrafter"/>
</dbReference>
<keyword evidence="11" id="KW-1185">Reference proteome</keyword>
<evidence type="ECO:0000256" key="5">
    <source>
        <dbReference type="ARBA" id="ARBA00023136"/>
    </source>
</evidence>
<feature type="domain" description="G-protein coupled receptors family 1 profile" evidence="9">
    <location>
        <begin position="66"/>
        <end position="336"/>
    </location>
</feature>
<keyword evidence="5 8" id="KW-0472">Membrane</keyword>
<dbReference type="InterPro" id="IPR019427">
    <property type="entry name" value="7TM_GPCR_serpentine_rcpt_Srw"/>
</dbReference>
<sequence length="378" mass="42189">MKRLFDNNHCTTNTRLNGTSNPGNPPTGFCEADLLGQIISDKVADIIVAILQVAFTGICAFAGIITNTINITVFLNMGLHDAVNVSLFSLAIGDLLSLVCSLWESICFNTKMEDLGTPIVFSEIEYVTGCWPHVCFVRVTSYATAFITLERCLCITVPLKIKSIITPKRTKVVMGFLFFFVAATSAPEFYVTQLGWKFYPERNRTMLGIHFIDGREKFESVTLVMNNIVLQCVAFVSVVICTVVLIIQLNRKAQWRQQSTRGDAASSGKDKRVIKMISFIAVIFIVCELPSVVNVIAMAFNPQIHPSGINYNMFYVIWSVVYVMESVNSTVNIFVYFNMSSRYKAVFTQIFIRPADTRGSKLVKNVTEQCQLSGTQTS</sequence>
<keyword evidence="4" id="KW-0297">G-protein coupled receptor</keyword>
<evidence type="ECO:0000259" key="9">
    <source>
        <dbReference type="PROSITE" id="PS50262"/>
    </source>
</evidence>
<keyword evidence="3 8" id="KW-1133">Transmembrane helix</keyword>
<dbReference type="OrthoDB" id="6052389at2759"/>
<dbReference type="AlphaFoldDB" id="A0A8S4A213"/>
<dbReference type="EMBL" id="CAJHNH020008190">
    <property type="protein sequence ID" value="CAG5135334.1"/>
    <property type="molecule type" value="Genomic_DNA"/>
</dbReference>
<dbReference type="SUPFAM" id="SSF81321">
    <property type="entry name" value="Family A G protein-coupled receptor-like"/>
    <property type="match status" value="1"/>
</dbReference>
<accession>A0A8S4A213</accession>
<feature type="transmembrane region" description="Helical" evidence="8">
    <location>
        <begin position="43"/>
        <end position="65"/>
    </location>
</feature>
<feature type="transmembrane region" description="Helical" evidence="8">
    <location>
        <begin position="312"/>
        <end position="337"/>
    </location>
</feature>
<evidence type="ECO:0000256" key="7">
    <source>
        <dbReference type="ARBA" id="ARBA00023224"/>
    </source>
</evidence>
<name>A0A8S4A213_9EUPU</name>
<evidence type="ECO:0000256" key="1">
    <source>
        <dbReference type="ARBA" id="ARBA00004141"/>
    </source>
</evidence>
<dbReference type="InterPro" id="IPR000276">
    <property type="entry name" value="GPCR_Rhodpsn"/>
</dbReference>
<dbReference type="Gene3D" id="1.20.1070.10">
    <property type="entry name" value="Rhodopsin 7-helix transmembrane proteins"/>
    <property type="match status" value="1"/>
</dbReference>
<feature type="transmembrane region" description="Helical" evidence="8">
    <location>
        <begin position="228"/>
        <end position="247"/>
    </location>
</feature>
<evidence type="ECO:0000256" key="8">
    <source>
        <dbReference type="SAM" id="Phobius"/>
    </source>
</evidence>
<dbReference type="Pfam" id="PF10324">
    <property type="entry name" value="7TM_GPCR_Srw"/>
    <property type="match status" value="1"/>
</dbReference>
<feature type="transmembrane region" description="Helical" evidence="8">
    <location>
        <begin position="172"/>
        <end position="191"/>
    </location>
</feature>
<evidence type="ECO:0000256" key="2">
    <source>
        <dbReference type="ARBA" id="ARBA00022692"/>
    </source>
</evidence>
<dbReference type="InterPro" id="IPR017452">
    <property type="entry name" value="GPCR_Rhodpsn_7TM"/>
</dbReference>
<dbReference type="PRINTS" id="PR00237">
    <property type="entry name" value="GPCRRHODOPSN"/>
</dbReference>
<evidence type="ECO:0000256" key="3">
    <source>
        <dbReference type="ARBA" id="ARBA00022989"/>
    </source>
</evidence>
<dbReference type="PANTHER" id="PTHR24243">
    <property type="entry name" value="G-PROTEIN COUPLED RECEPTOR"/>
    <property type="match status" value="1"/>
</dbReference>
<dbReference type="Proteomes" id="UP000678393">
    <property type="component" value="Unassembled WGS sequence"/>
</dbReference>
<comment type="subcellular location">
    <subcellularLocation>
        <location evidence="1">Membrane</location>
        <topology evidence="1">Multi-pass membrane protein</topology>
    </subcellularLocation>
</comment>
<protein>
    <recommendedName>
        <fullName evidence="9">G-protein coupled receptors family 1 profile domain-containing protein</fullName>
    </recommendedName>
</protein>
<dbReference type="GO" id="GO:0008528">
    <property type="term" value="F:G protein-coupled peptide receptor activity"/>
    <property type="evidence" value="ECO:0007669"/>
    <property type="project" value="InterPro"/>
</dbReference>
<reference evidence="10" key="1">
    <citation type="submission" date="2021-04" db="EMBL/GenBank/DDBJ databases">
        <authorList>
            <consortium name="Molecular Ecology Group"/>
        </authorList>
    </citation>
    <scope>NUCLEOTIDE SEQUENCE</scope>
</reference>
<evidence type="ECO:0000313" key="10">
    <source>
        <dbReference type="EMBL" id="CAG5135334.1"/>
    </source>
</evidence>
<proteinExistence type="predicted"/>
<dbReference type="PROSITE" id="PS50262">
    <property type="entry name" value="G_PROTEIN_RECEP_F1_2"/>
    <property type="match status" value="1"/>
</dbReference>
<evidence type="ECO:0000256" key="6">
    <source>
        <dbReference type="ARBA" id="ARBA00023170"/>
    </source>
</evidence>
<dbReference type="PANTHER" id="PTHR24243:SF230">
    <property type="entry name" value="G-PROTEIN COUPLED RECEPTORS FAMILY 1 PROFILE DOMAIN-CONTAINING PROTEIN"/>
    <property type="match status" value="1"/>
</dbReference>
<keyword evidence="2 8" id="KW-0812">Transmembrane</keyword>